<proteinExistence type="predicted"/>
<dbReference type="EMBL" id="CABWIK020000029">
    <property type="protein sequence ID" value="CAB3970788.1"/>
    <property type="molecule type" value="Genomic_DNA"/>
</dbReference>
<feature type="domain" description="TfoX N-terminal" evidence="2">
    <location>
        <begin position="16"/>
        <end position="108"/>
    </location>
</feature>
<name>A0A6J5JGW6_9BURK</name>
<reference evidence="3 4" key="1">
    <citation type="submission" date="2020-04" db="EMBL/GenBank/DDBJ databases">
        <authorList>
            <person name="Depoorter E."/>
        </authorList>
    </citation>
    <scope>NUCLEOTIDE SEQUENCE [LARGE SCALE GENOMIC DNA]</scope>
    <source>
        <strain evidence="3 4">BCC0132</strain>
    </source>
</reference>
<dbReference type="Gene3D" id="3.30.1460.30">
    <property type="entry name" value="YgaC/TfoX-N like chaperone"/>
    <property type="match status" value="1"/>
</dbReference>
<dbReference type="SUPFAM" id="SSF159894">
    <property type="entry name" value="YgaC/TfoX-N like"/>
    <property type="match status" value="1"/>
</dbReference>
<feature type="region of interest" description="Disordered" evidence="1">
    <location>
        <begin position="115"/>
        <end position="268"/>
    </location>
</feature>
<evidence type="ECO:0000256" key="1">
    <source>
        <dbReference type="SAM" id="MobiDB-lite"/>
    </source>
</evidence>
<dbReference type="Proteomes" id="UP000494322">
    <property type="component" value="Unassembled WGS sequence"/>
</dbReference>
<feature type="compositionally biased region" description="Low complexity" evidence="1">
    <location>
        <begin position="163"/>
        <end position="179"/>
    </location>
</feature>
<dbReference type="Pfam" id="PF04993">
    <property type="entry name" value="TfoX_N"/>
    <property type="match status" value="1"/>
</dbReference>
<sequence>MSWQSEQAHGEEIAYQLAPLGNVTVARFFSGAAMRLDGVMFGFMSRGSLFLRVDDVNRPAFVAAGMGPFSYERPTRTVSLDGYYETPADVLEDAGALFDWCRSAYRAALLAGPPKRKARAVPKAKPAQEVTPASKRAAKPVSEASSKSAPQQQAKPASKRVAKPASKASPKPAPAQEAKPVSKALPKPASAEEVKPPASKRTTKPASKVLPKAKPVQEAKPASKRVTKPASKASPKPASAQEAKPASKRTIKPTSKPAAKSPAKRKQT</sequence>
<protein>
    <submittedName>
        <fullName evidence="3">Competence protein TfoX</fullName>
    </submittedName>
</protein>
<evidence type="ECO:0000313" key="4">
    <source>
        <dbReference type="Proteomes" id="UP000494322"/>
    </source>
</evidence>
<feature type="compositionally biased region" description="Low complexity" evidence="1">
    <location>
        <begin position="252"/>
        <end position="261"/>
    </location>
</feature>
<evidence type="ECO:0000313" key="3">
    <source>
        <dbReference type="EMBL" id="CAB3970788.1"/>
    </source>
</evidence>
<dbReference type="InterPro" id="IPR007076">
    <property type="entry name" value="TfoX_N"/>
</dbReference>
<accession>A0A6J5JGW6</accession>
<gene>
    <name evidence="3" type="ORF">BCO9919_04480</name>
</gene>
<evidence type="ECO:0000259" key="2">
    <source>
        <dbReference type="Pfam" id="PF04993"/>
    </source>
</evidence>
<feature type="compositionally biased region" description="Polar residues" evidence="1">
    <location>
        <begin position="143"/>
        <end position="153"/>
    </location>
</feature>
<organism evidence="3 4">
    <name type="scientific">Burkholderia cenocepacia</name>
    <dbReference type="NCBI Taxonomy" id="95486"/>
    <lineage>
        <taxon>Bacteria</taxon>
        <taxon>Pseudomonadati</taxon>
        <taxon>Pseudomonadota</taxon>
        <taxon>Betaproteobacteria</taxon>
        <taxon>Burkholderiales</taxon>
        <taxon>Burkholderiaceae</taxon>
        <taxon>Burkholderia</taxon>
        <taxon>Burkholderia cepacia complex</taxon>
    </lineage>
</organism>
<dbReference type="AlphaFoldDB" id="A0A6J5JGW6"/>
<feature type="compositionally biased region" description="Low complexity" evidence="1">
    <location>
        <begin position="228"/>
        <end position="244"/>
    </location>
</feature>